<evidence type="ECO:0000256" key="1">
    <source>
        <dbReference type="ARBA" id="ARBA00009477"/>
    </source>
</evidence>
<evidence type="ECO:0000256" key="3">
    <source>
        <dbReference type="SAM" id="SignalP"/>
    </source>
</evidence>
<dbReference type="Gene3D" id="2.40.50.100">
    <property type="match status" value="1"/>
</dbReference>
<comment type="similarity">
    <text evidence="1">Belongs to the membrane fusion protein (MFP) (TC 8.A.1) family.</text>
</comment>
<evidence type="ECO:0000313" key="5">
    <source>
        <dbReference type="EMBL" id="TPP06761.1"/>
    </source>
</evidence>
<comment type="caution">
    <text evidence="5">The sequence shown here is derived from an EMBL/GenBank/DDBJ whole genome shotgun (WGS) entry which is preliminary data.</text>
</comment>
<dbReference type="SUPFAM" id="SSF111369">
    <property type="entry name" value="HlyD-like secretion proteins"/>
    <property type="match status" value="1"/>
</dbReference>
<dbReference type="PANTHER" id="PTHR30469">
    <property type="entry name" value="MULTIDRUG RESISTANCE PROTEIN MDTA"/>
    <property type="match status" value="1"/>
</dbReference>
<dbReference type="InterPro" id="IPR058625">
    <property type="entry name" value="MdtA-like_BSH"/>
</dbReference>
<dbReference type="Pfam" id="PF25917">
    <property type="entry name" value="BSH_RND"/>
    <property type="match status" value="1"/>
</dbReference>
<dbReference type="GO" id="GO:1990281">
    <property type="term" value="C:efflux pump complex"/>
    <property type="evidence" value="ECO:0007669"/>
    <property type="project" value="TreeGrafter"/>
</dbReference>
<feature type="chain" id="PRO_5021470519" evidence="3">
    <location>
        <begin position="24"/>
        <end position="325"/>
    </location>
</feature>
<dbReference type="PANTHER" id="PTHR30469:SF15">
    <property type="entry name" value="HLYD FAMILY OF SECRETION PROTEINS"/>
    <property type="match status" value="1"/>
</dbReference>
<dbReference type="GO" id="GO:0015562">
    <property type="term" value="F:efflux transmembrane transporter activity"/>
    <property type="evidence" value="ECO:0007669"/>
    <property type="project" value="TreeGrafter"/>
</dbReference>
<feature type="domain" description="Multidrug resistance protein MdtA-like barrel-sandwich hybrid" evidence="4">
    <location>
        <begin position="48"/>
        <end position="185"/>
    </location>
</feature>
<proteinExistence type="inferred from homology"/>
<evidence type="ECO:0000313" key="6">
    <source>
        <dbReference type="Proteomes" id="UP000316429"/>
    </source>
</evidence>
<evidence type="ECO:0000259" key="4">
    <source>
        <dbReference type="Pfam" id="PF25917"/>
    </source>
</evidence>
<name>A0A504UIR8_9HYPH</name>
<dbReference type="Gene3D" id="1.10.287.470">
    <property type="entry name" value="Helix hairpin bin"/>
    <property type="match status" value="1"/>
</dbReference>
<organism evidence="5 6">
    <name type="scientific">Rhizobium glycinendophyticum</name>
    <dbReference type="NCBI Taxonomy" id="2589807"/>
    <lineage>
        <taxon>Bacteria</taxon>
        <taxon>Pseudomonadati</taxon>
        <taxon>Pseudomonadota</taxon>
        <taxon>Alphaproteobacteria</taxon>
        <taxon>Hyphomicrobiales</taxon>
        <taxon>Rhizobiaceae</taxon>
        <taxon>Rhizobium/Agrobacterium group</taxon>
        <taxon>Rhizobium</taxon>
    </lineage>
</organism>
<dbReference type="EMBL" id="VFYP01000003">
    <property type="protein sequence ID" value="TPP06761.1"/>
    <property type="molecule type" value="Genomic_DNA"/>
</dbReference>
<gene>
    <name evidence="5" type="ORF">FJQ55_18670</name>
</gene>
<dbReference type="InterPro" id="IPR006143">
    <property type="entry name" value="RND_pump_MFP"/>
</dbReference>
<feature type="coiled-coil region" evidence="2">
    <location>
        <begin position="88"/>
        <end position="146"/>
    </location>
</feature>
<feature type="signal peptide" evidence="3">
    <location>
        <begin position="1"/>
        <end position="23"/>
    </location>
</feature>
<protein>
    <submittedName>
        <fullName evidence="5">Efflux RND transporter periplasmic adaptor subunit</fullName>
    </submittedName>
</protein>
<keyword evidence="2" id="KW-0175">Coiled coil</keyword>
<evidence type="ECO:0000256" key="2">
    <source>
        <dbReference type="SAM" id="Coils"/>
    </source>
</evidence>
<sequence>MNRTGRVLLSLVLSATTVGVAEAAEITIKPVTVPEMKAVFGQIQPRNSVAARARLSGSLTAVKVTEGDIVQAGDVIAEIKDDKLDFQIKAIDAQLLGLQASLKDARAELDRAERLVRSGATSTQRLDQLRTQADVIVNQIGTAEAQRSVIVQQAAEGAVIAPASGRVVSVPATTSAVIMTGETIAEVAGGGFFLRLAVPERHAADLRQGSKIRIDAAGKPLTGTLAKIYPLIEGGRVTADVEVENLDTQFVGGRVLVEVPVGERQAIRVPSTAITTHAGVDFVTVKEGGGTVQRAVLAGEPMGGEAETTVEILSGLAEGDIVVTP</sequence>
<dbReference type="NCBIfam" id="TIGR01730">
    <property type="entry name" value="RND_mfp"/>
    <property type="match status" value="1"/>
</dbReference>
<keyword evidence="3" id="KW-0732">Signal</keyword>
<dbReference type="Proteomes" id="UP000316429">
    <property type="component" value="Unassembled WGS sequence"/>
</dbReference>
<dbReference type="AlphaFoldDB" id="A0A504UIR8"/>
<dbReference type="RefSeq" id="WP_140830726.1">
    <property type="nucleotide sequence ID" value="NZ_VFYP01000003.1"/>
</dbReference>
<reference evidence="5 6" key="1">
    <citation type="submission" date="2019-06" db="EMBL/GenBank/DDBJ databases">
        <title>Rhizobium sp. CL12 isolated from roots of soybean.</title>
        <authorList>
            <person name="Wang C."/>
        </authorList>
    </citation>
    <scope>NUCLEOTIDE SEQUENCE [LARGE SCALE GENOMIC DNA]</scope>
    <source>
        <strain evidence="5 6">CL12</strain>
    </source>
</reference>
<keyword evidence="6" id="KW-1185">Reference proteome</keyword>
<accession>A0A504UIR8</accession>
<dbReference type="Gene3D" id="2.40.420.20">
    <property type="match status" value="1"/>
</dbReference>
<dbReference type="OrthoDB" id="7914255at2"/>